<dbReference type="InterPro" id="IPR052944">
    <property type="entry name" value="Sporulation_related"/>
</dbReference>
<dbReference type="RefSeq" id="WP_053403430.1">
    <property type="nucleotide sequence ID" value="NZ_JAUKEN010000007.1"/>
</dbReference>
<evidence type="ECO:0000313" key="1">
    <source>
        <dbReference type="EMBL" id="KOO40365.1"/>
    </source>
</evidence>
<dbReference type="PROSITE" id="PS51257">
    <property type="entry name" value="PROKAR_LIPOPROTEIN"/>
    <property type="match status" value="1"/>
</dbReference>
<dbReference type="EMBL" id="LILC01000035">
    <property type="protein sequence ID" value="KOO40365.1"/>
    <property type="molecule type" value="Genomic_DNA"/>
</dbReference>
<evidence type="ECO:0000313" key="2">
    <source>
        <dbReference type="Proteomes" id="UP000037558"/>
    </source>
</evidence>
<dbReference type="PANTHER" id="PTHR37507:SF2">
    <property type="entry name" value="SPORULATION PROTEIN YDCC"/>
    <property type="match status" value="1"/>
</dbReference>
<dbReference type="SUPFAM" id="SSF89392">
    <property type="entry name" value="Prokaryotic lipoproteins and lipoprotein localization factors"/>
    <property type="match status" value="1"/>
</dbReference>
<dbReference type="Proteomes" id="UP000037558">
    <property type="component" value="Unassembled WGS sequence"/>
</dbReference>
<dbReference type="InterPro" id="IPR029046">
    <property type="entry name" value="LolA/LolB/LppX"/>
</dbReference>
<sequence>MRKLFIGLVFAILLIALAGCGEKSKKDVVDSLDAKVEQMSGYKANAKMTLSTGKGTQEYSVEIWHNKPSYYRVNLQNATKDQNQMILRNDEGVYVLTPALNKSFRFQSDWPQNSSQAYLYESLVQDIKKDKNAEFKSTKDNYVFTTKTNYQNSAVLPKQTITISKKDLTPKSVKIMDTDANVLVKVTFSKVVMDAKFDKGAFDTKRNMTGAKMEVPTMAQQSKKPLEVKYPLQTSGATLVNEKKLKTDKGDRVILSYGGKKKFTIIQERAEVAQVSSSTFVAGMPVDLGFAVGALTDHSLSWSYEGVDYMIASKDLSKNELQNVARSVQGQMVK</sequence>
<keyword evidence="2" id="KW-1185">Reference proteome</keyword>
<comment type="caution">
    <text evidence="1">The sequence shown here is derived from an EMBL/GenBank/DDBJ whole genome shotgun (WGS) entry which is preliminary data.</text>
</comment>
<name>A0A0M0KNI4_9BACI</name>
<dbReference type="PANTHER" id="PTHR37507">
    <property type="entry name" value="SPORULATION PROTEIN YDCC"/>
    <property type="match status" value="1"/>
</dbReference>
<accession>A0A0M0KNI4</accession>
<gene>
    <name evidence="1" type="ORF">AMD01_21115</name>
</gene>
<dbReference type="Gene3D" id="2.50.20.10">
    <property type="entry name" value="Lipoprotein localisation LolA/LolB/LppX"/>
    <property type="match status" value="1"/>
</dbReference>
<organism evidence="1 2">
    <name type="scientific">Priestia koreensis</name>
    <dbReference type="NCBI Taxonomy" id="284581"/>
    <lineage>
        <taxon>Bacteria</taxon>
        <taxon>Bacillati</taxon>
        <taxon>Bacillota</taxon>
        <taxon>Bacilli</taxon>
        <taxon>Bacillales</taxon>
        <taxon>Bacillaceae</taxon>
        <taxon>Priestia</taxon>
    </lineage>
</organism>
<proteinExistence type="predicted"/>
<reference evidence="2" key="1">
    <citation type="submission" date="2015-08" db="EMBL/GenBank/DDBJ databases">
        <title>Fjat-14210 dsm16467.</title>
        <authorList>
            <person name="Liu B."/>
            <person name="Wang J."/>
            <person name="Zhu Y."/>
            <person name="Liu G."/>
            <person name="Chen Q."/>
            <person name="Chen Z."/>
            <person name="Lan J."/>
            <person name="Che J."/>
            <person name="Ge C."/>
            <person name="Shi H."/>
            <person name="Pan Z."/>
            <person name="Liu X."/>
        </authorList>
    </citation>
    <scope>NUCLEOTIDE SEQUENCE [LARGE SCALE GENOMIC DNA]</scope>
    <source>
        <strain evidence="2">DSM 16467</strain>
    </source>
</reference>
<dbReference type="STRING" id="284581.AMD01_21115"/>
<dbReference type="AlphaFoldDB" id="A0A0M0KNI4"/>
<dbReference type="PATRIC" id="fig|284581.3.peg.1703"/>
<protein>
    <submittedName>
        <fullName evidence="1">Sporulation protein</fullName>
    </submittedName>
</protein>